<dbReference type="GO" id="GO:0004654">
    <property type="term" value="F:polyribonucleotide nucleotidyltransferase activity"/>
    <property type="evidence" value="ECO:0007669"/>
    <property type="project" value="UniProtKB-EC"/>
</dbReference>
<dbReference type="Proteomes" id="UP000249134">
    <property type="component" value="Chromosome 1"/>
</dbReference>
<evidence type="ECO:0000313" key="1">
    <source>
        <dbReference type="EMBL" id="SQI58277.1"/>
    </source>
</evidence>
<accession>A0A2X4W120</accession>
<protein>
    <submittedName>
        <fullName evidence="1">Polyribonucleotide nucleotidyltransferase</fullName>
        <ecNumber evidence="1">2.7.7.8</ecNumber>
    </submittedName>
</protein>
<dbReference type="STRING" id="1348624.GCA_001591545_01251"/>
<keyword evidence="1" id="KW-0548">Nucleotidyltransferase</keyword>
<dbReference type="KEGG" id="blen:NCTC4824_02194"/>
<organism evidence="1 2">
    <name type="scientific">Lederbergia lenta</name>
    <name type="common">Bacillus lentus</name>
    <dbReference type="NCBI Taxonomy" id="1467"/>
    <lineage>
        <taxon>Bacteria</taxon>
        <taxon>Bacillati</taxon>
        <taxon>Bacillota</taxon>
        <taxon>Bacilli</taxon>
        <taxon>Bacillales</taxon>
        <taxon>Bacillaceae</taxon>
        <taxon>Lederbergia</taxon>
    </lineage>
</organism>
<name>A0A2X4W120_LEDLE</name>
<reference evidence="1 2" key="1">
    <citation type="submission" date="2018-06" db="EMBL/GenBank/DDBJ databases">
        <authorList>
            <consortium name="Pathogen Informatics"/>
            <person name="Doyle S."/>
        </authorList>
    </citation>
    <scope>NUCLEOTIDE SEQUENCE [LARGE SCALE GENOMIC DNA]</scope>
    <source>
        <strain evidence="1 2">NCTC4824</strain>
    </source>
</reference>
<keyword evidence="1" id="KW-0808">Transferase</keyword>
<dbReference type="EMBL" id="LS483476">
    <property type="protein sequence ID" value="SQI58277.1"/>
    <property type="molecule type" value="Genomic_DNA"/>
</dbReference>
<proteinExistence type="predicted"/>
<dbReference type="RefSeq" id="WP_066138413.1">
    <property type="nucleotide sequence ID" value="NZ_CBCSGM010000001.1"/>
</dbReference>
<keyword evidence="2" id="KW-1185">Reference proteome</keyword>
<dbReference type="Pfam" id="PF06949">
    <property type="entry name" value="DUF1292"/>
    <property type="match status" value="1"/>
</dbReference>
<evidence type="ECO:0000313" key="2">
    <source>
        <dbReference type="Proteomes" id="UP000249134"/>
    </source>
</evidence>
<sequence length="91" mass="10369">MEKIEVGEIFTISEDEEQEHEVEVLATTAMDGTEYAAVSFVEDLQQENDEEIDVFFLKVDQEGDLAAIESDEEFEKVTAAFEEMLVDEEIN</sequence>
<dbReference type="EC" id="2.7.7.8" evidence="1"/>
<dbReference type="InterPro" id="IPR009711">
    <property type="entry name" value="UPF0473"/>
</dbReference>
<gene>
    <name evidence="1" type="ORF">NCTC4824_02194</name>
</gene>
<dbReference type="AlphaFoldDB" id="A0A2X4W120"/>